<name>A0A9K3DDK9_9EUKA</name>
<organism evidence="1 2">
    <name type="scientific">Kipferlia bialata</name>
    <dbReference type="NCBI Taxonomy" id="797122"/>
    <lineage>
        <taxon>Eukaryota</taxon>
        <taxon>Metamonada</taxon>
        <taxon>Carpediemonas-like organisms</taxon>
        <taxon>Kipferlia</taxon>
    </lineage>
</organism>
<feature type="non-terminal residue" evidence="1">
    <location>
        <position position="1"/>
    </location>
</feature>
<dbReference type="Proteomes" id="UP000265618">
    <property type="component" value="Unassembled WGS sequence"/>
</dbReference>
<gene>
    <name evidence="1" type="ORF">KIPB_017042</name>
</gene>
<comment type="caution">
    <text evidence="1">The sequence shown here is derived from an EMBL/GenBank/DDBJ whole genome shotgun (WGS) entry which is preliminary data.</text>
</comment>
<evidence type="ECO:0000313" key="2">
    <source>
        <dbReference type="Proteomes" id="UP000265618"/>
    </source>
</evidence>
<evidence type="ECO:0000313" key="1">
    <source>
        <dbReference type="EMBL" id="GIQ92947.1"/>
    </source>
</evidence>
<sequence length="69" mass="7651">RDVHGCDSGTDPDRVCPVVGEAVSVATRQRRRVTRASEVVVSDTLCQTSDSFLHTVTSEDRIRDHFPPQ</sequence>
<proteinExistence type="predicted"/>
<protein>
    <submittedName>
        <fullName evidence="1">Uncharacterized protein</fullName>
    </submittedName>
</protein>
<dbReference type="AlphaFoldDB" id="A0A9K3DDK9"/>
<reference evidence="1 2" key="1">
    <citation type="journal article" date="2018" name="PLoS ONE">
        <title>The draft genome of Kipferlia bialata reveals reductive genome evolution in fornicate parasites.</title>
        <authorList>
            <person name="Tanifuji G."/>
            <person name="Takabayashi S."/>
            <person name="Kume K."/>
            <person name="Takagi M."/>
            <person name="Nakayama T."/>
            <person name="Kamikawa R."/>
            <person name="Inagaki Y."/>
            <person name="Hashimoto T."/>
        </authorList>
    </citation>
    <scope>NUCLEOTIDE SEQUENCE [LARGE SCALE GENOMIC DNA]</scope>
    <source>
        <strain evidence="1">NY0173</strain>
    </source>
</reference>
<accession>A0A9K3DDK9</accession>
<dbReference type="EMBL" id="BDIP01011002">
    <property type="protein sequence ID" value="GIQ92947.1"/>
    <property type="molecule type" value="Genomic_DNA"/>
</dbReference>
<feature type="non-terminal residue" evidence="1">
    <location>
        <position position="69"/>
    </location>
</feature>
<keyword evidence="2" id="KW-1185">Reference proteome</keyword>